<dbReference type="InterPro" id="IPR011990">
    <property type="entry name" value="TPR-like_helical_dom_sf"/>
</dbReference>
<dbReference type="SUPFAM" id="SSF48452">
    <property type="entry name" value="TPR-like"/>
    <property type="match status" value="1"/>
</dbReference>
<name>A0ABP9LIP0_9RHOB</name>
<gene>
    <name evidence="1" type="ORF">GCM10023209_27300</name>
</gene>
<evidence type="ECO:0008006" key="3">
    <source>
        <dbReference type="Google" id="ProtNLM"/>
    </source>
</evidence>
<protein>
    <recommendedName>
        <fullName evidence="3">Tetratricopeptide repeat protein</fullName>
    </recommendedName>
</protein>
<sequence>MRPSSEGATPDLPTLLAGAAAARSRPAESAAAIARALAVAPHEPEVRLAAYRFYFHAHDYPAARAQAEALLAHYARRLNVAADWADVSPDDAPFTTHAFAPGLYLQTQIGLGYCAARSGDLATARAALSKAAALDPTDRFGGAWLRDKIDRADEDADG</sequence>
<evidence type="ECO:0000313" key="2">
    <source>
        <dbReference type="Proteomes" id="UP001499910"/>
    </source>
</evidence>
<keyword evidence="2" id="KW-1185">Reference proteome</keyword>
<dbReference type="Gene3D" id="1.25.40.10">
    <property type="entry name" value="Tetratricopeptide repeat domain"/>
    <property type="match status" value="1"/>
</dbReference>
<dbReference type="Proteomes" id="UP001499910">
    <property type="component" value="Unassembled WGS sequence"/>
</dbReference>
<proteinExistence type="predicted"/>
<accession>A0ABP9LIP0</accession>
<comment type="caution">
    <text evidence="1">The sequence shown here is derived from an EMBL/GenBank/DDBJ whole genome shotgun (WGS) entry which is preliminary data.</text>
</comment>
<evidence type="ECO:0000313" key="1">
    <source>
        <dbReference type="EMBL" id="GAA5077267.1"/>
    </source>
</evidence>
<dbReference type="EMBL" id="BAABHW010000004">
    <property type="protein sequence ID" value="GAA5077267.1"/>
    <property type="molecule type" value="Genomic_DNA"/>
</dbReference>
<organism evidence="1 2">
    <name type="scientific">[Roseibacterium] beibuensis</name>
    <dbReference type="NCBI Taxonomy" id="1193142"/>
    <lineage>
        <taxon>Bacteria</taxon>
        <taxon>Pseudomonadati</taxon>
        <taxon>Pseudomonadota</taxon>
        <taxon>Alphaproteobacteria</taxon>
        <taxon>Rhodobacterales</taxon>
        <taxon>Roseobacteraceae</taxon>
        <taxon>Roseicyclus</taxon>
    </lineage>
</organism>
<dbReference type="RefSeq" id="WP_259549716.1">
    <property type="nucleotide sequence ID" value="NZ_BAABHW010000004.1"/>
</dbReference>
<reference evidence="2" key="1">
    <citation type="journal article" date="2019" name="Int. J. Syst. Evol. Microbiol.">
        <title>The Global Catalogue of Microorganisms (GCM) 10K type strain sequencing project: providing services to taxonomists for standard genome sequencing and annotation.</title>
        <authorList>
            <consortium name="The Broad Institute Genomics Platform"/>
            <consortium name="The Broad Institute Genome Sequencing Center for Infectious Disease"/>
            <person name="Wu L."/>
            <person name="Ma J."/>
        </authorList>
    </citation>
    <scope>NUCLEOTIDE SEQUENCE [LARGE SCALE GENOMIC DNA]</scope>
    <source>
        <strain evidence="2">JCM 18015</strain>
    </source>
</reference>